<protein>
    <recommendedName>
        <fullName evidence="4">Proteasome subunit beta</fullName>
    </recommendedName>
</protein>
<dbReference type="InterPro" id="IPR023333">
    <property type="entry name" value="Proteasome_suB-type"/>
</dbReference>
<comment type="subunit">
    <text evidence="4">Component of the proteasome complex.</text>
</comment>
<dbReference type="SUPFAM" id="SSF56235">
    <property type="entry name" value="N-terminal nucleophile aminohydrolases (Ntn hydrolases)"/>
    <property type="match status" value="1"/>
</dbReference>
<sequence>MMMDGAEMRMFPGGPAPGELHSFPGMGPRRHTLNPMVTGTSVLGVKFDGGVIMAADMLGSYGSLARFRNISRMMKVNSCTMLGASGDYADYQHLKQVLEQMVSMRSWWGDGHNYSPKAVHSWLTRVMYNRRCKMNPLWNTVVLAGFYNGESFLGYVDKLGVAYEAPTIATGFGAYLAQVSVPGGGGVSGSGEV</sequence>
<evidence type="ECO:0000256" key="3">
    <source>
        <dbReference type="ARBA" id="ARBA00023242"/>
    </source>
</evidence>
<dbReference type="CDD" id="cd03760">
    <property type="entry name" value="proteasome_beta_type_4"/>
    <property type="match status" value="1"/>
</dbReference>
<comment type="function">
    <text evidence="4">Component of the proteasome, a multicatalytic proteinase complex which is characterized by its ability to cleave peptides with Arg, Phe, Tyr, Leu, and Glu adjacent to the leaving group at neutral or slightly basic pH. The proteasome has an ATP-dependent proteolytic activity.</text>
</comment>
<evidence type="ECO:0000256" key="2">
    <source>
        <dbReference type="ARBA" id="ARBA00022942"/>
    </source>
</evidence>
<gene>
    <name evidence="5" type="ORF">SPARVUS_LOCUS14833208</name>
</gene>
<dbReference type="PROSITE" id="PS00854">
    <property type="entry name" value="PROTEASOME_BETA_1"/>
    <property type="match status" value="1"/>
</dbReference>
<evidence type="ECO:0000313" key="6">
    <source>
        <dbReference type="Proteomes" id="UP001162483"/>
    </source>
</evidence>
<comment type="caution">
    <text evidence="5">The sequence shown here is derived from an EMBL/GenBank/DDBJ whole genome shotgun (WGS) entry which is preliminary data.</text>
</comment>
<proteinExistence type="inferred from homology"/>
<accession>A0ABN9GXE6</accession>
<comment type="similarity">
    <text evidence="4">Belongs to the peptidase T1B family.</text>
</comment>
<evidence type="ECO:0000313" key="5">
    <source>
        <dbReference type="EMBL" id="CAI9613072.1"/>
    </source>
</evidence>
<dbReference type="InterPro" id="IPR016295">
    <property type="entry name" value="Proteasome_beta4"/>
</dbReference>
<dbReference type="PANTHER" id="PTHR32194">
    <property type="entry name" value="METALLOPROTEASE TLDD"/>
    <property type="match status" value="1"/>
</dbReference>
<keyword evidence="1 4" id="KW-0963">Cytoplasm</keyword>
<comment type="subcellular location">
    <subcellularLocation>
        <location evidence="4">Cytoplasm</location>
    </subcellularLocation>
    <subcellularLocation>
        <location evidence="4">Nucleus</location>
    </subcellularLocation>
</comment>
<dbReference type="InterPro" id="IPR016050">
    <property type="entry name" value="Proteasome_bsu_CS"/>
</dbReference>
<dbReference type="PANTHER" id="PTHR32194:SF6">
    <property type="entry name" value="PROTEASOME SUBUNIT BETA"/>
    <property type="match status" value="1"/>
</dbReference>
<dbReference type="Gene3D" id="3.60.20.10">
    <property type="entry name" value="Glutamine Phosphoribosylpyrophosphate, subunit 1, domain 1"/>
    <property type="match status" value="1"/>
</dbReference>
<keyword evidence="3 4" id="KW-0539">Nucleus</keyword>
<dbReference type="Proteomes" id="UP001162483">
    <property type="component" value="Unassembled WGS sequence"/>
</dbReference>
<dbReference type="EMBL" id="CATNWA010019417">
    <property type="protein sequence ID" value="CAI9613072.1"/>
    <property type="molecule type" value="Genomic_DNA"/>
</dbReference>
<evidence type="ECO:0000256" key="4">
    <source>
        <dbReference type="RuleBase" id="RU004203"/>
    </source>
</evidence>
<keyword evidence="2 4" id="KW-0647">Proteasome</keyword>
<dbReference type="InterPro" id="IPR001353">
    <property type="entry name" value="Proteasome_sua/b"/>
</dbReference>
<name>A0ABN9GXE6_9NEOB</name>
<dbReference type="PROSITE" id="PS51476">
    <property type="entry name" value="PROTEASOME_BETA_2"/>
    <property type="match status" value="1"/>
</dbReference>
<dbReference type="Pfam" id="PF00227">
    <property type="entry name" value="Proteasome"/>
    <property type="match status" value="1"/>
</dbReference>
<dbReference type="InterPro" id="IPR029055">
    <property type="entry name" value="Ntn_hydrolases_N"/>
</dbReference>
<reference evidence="5" key="1">
    <citation type="submission" date="2023-05" db="EMBL/GenBank/DDBJ databases">
        <authorList>
            <person name="Stuckert A."/>
        </authorList>
    </citation>
    <scope>NUCLEOTIDE SEQUENCE</scope>
</reference>
<keyword evidence="6" id="KW-1185">Reference proteome</keyword>
<evidence type="ECO:0000256" key="1">
    <source>
        <dbReference type="ARBA" id="ARBA00022490"/>
    </source>
</evidence>
<organism evidence="5 6">
    <name type="scientific">Staurois parvus</name>
    <dbReference type="NCBI Taxonomy" id="386267"/>
    <lineage>
        <taxon>Eukaryota</taxon>
        <taxon>Metazoa</taxon>
        <taxon>Chordata</taxon>
        <taxon>Craniata</taxon>
        <taxon>Vertebrata</taxon>
        <taxon>Euteleostomi</taxon>
        <taxon>Amphibia</taxon>
        <taxon>Batrachia</taxon>
        <taxon>Anura</taxon>
        <taxon>Neobatrachia</taxon>
        <taxon>Ranoidea</taxon>
        <taxon>Ranidae</taxon>
        <taxon>Staurois</taxon>
    </lineage>
</organism>